<accession>A0A8H3MID6</accession>
<evidence type="ECO:0000313" key="8">
    <source>
        <dbReference type="EMBL" id="GFF11871.1"/>
    </source>
</evidence>
<evidence type="ECO:0000313" key="9">
    <source>
        <dbReference type="Proteomes" id="UP000452235"/>
    </source>
</evidence>
<evidence type="ECO:0000256" key="3">
    <source>
        <dbReference type="PROSITE-ProRule" id="PRU00023"/>
    </source>
</evidence>
<evidence type="ECO:0000256" key="2">
    <source>
        <dbReference type="ARBA" id="ARBA00023043"/>
    </source>
</evidence>
<dbReference type="EMBL" id="BLJY01000001">
    <property type="protein sequence ID" value="GFF11871.1"/>
    <property type="molecule type" value="Genomic_DNA"/>
</dbReference>
<keyword evidence="4" id="KW-0175">Coiled coil</keyword>
<organism evidence="8 9">
    <name type="scientific">Aspergillus terreus</name>
    <dbReference type="NCBI Taxonomy" id="33178"/>
    <lineage>
        <taxon>Eukaryota</taxon>
        <taxon>Fungi</taxon>
        <taxon>Dikarya</taxon>
        <taxon>Ascomycota</taxon>
        <taxon>Pezizomycotina</taxon>
        <taxon>Eurotiomycetes</taxon>
        <taxon>Eurotiomycetidae</taxon>
        <taxon>Eurotiales</taxon>
        <taxon>Aspergillaceae</taxon>
        <taxon>Aspergillus</taxon>
        <taxon>Aspergillus subgen. Circumdati</taxon>
    </lineage>
</organism>
<feature type="repeat" description="ANK" evidence="3">
    <location>
        <begin position="861"/>
        <end position="890"/>
    </location>
</feature>
<feature type="domain" description="GPI inositol-deacylase winged helix" evidence="6">
    <location>
        <begin position="476"/>
        <end position="562"/>
    </location>
</feature>
<dbReference type="Pfam" id="PF22939">
    <property type="entry name" value="WHD_GPIID"/>
    <property type="match status" value="1"/>
</dbReference>
<reference evidence="8 9" key="1">
    <citation type="submission" date="2020-01" db="EMBL/GenBank/DDBJ databases">
        <title>Aspergillus terreus IFO 6365 whole genome shotgun sequence.</title>
        <authorList>
            <person name="Kanamasa S."/>
            <person name="Takahashi H."/>
        </authorList>
    </citation>
    <scope>NUCLEOTIDE SEQUENCE [LARGE SCALE GENOMIC DNA]</scope>
    <source>
        <strain evidence="8 9">IFO 6365</strain>
    </source>
</reference>
<dbReference type="Pfam" id="PF24883">
    <property type="entry name" value="NPHP3_N"/>
    <property type="match status" value="1"/>
</dbReference>
<feature type="repeat" description="ANK" evidence="3">
    <location>
        <begin position="759"/>
        <end position="791"/>
    </location>
</feature>
<keyword evidence="1" id="KW-0677">Repeat</keyword>
<dbReference type="Pfam" id="PF17111">
    <property type="entry name" value="PigL_N"/>
    <property type="match status" value="1"/>
</dbReference>
<evidence type="ECO:0000259" key="6">
    <source>
        <dbReference type="Pfam" id="PF22939"/>
    </source>
</evidence>
<dbReference type="SMART" id="SM00248">
    <property type="entry name" value="ANK"/>
    <property type="match status" value="8"/>
</dbReference>
<dbReference type="InterPro" id="IPR031348">
    <property type="entry name" value="PigL_N"/>
</dbReference>
<feature type="repeat" description="ANK" evidence="3">
    <location>
        <begin position="894"/>
        <end position="923"/>
    </location>
</feature>
<dbReference type="Proteomes" id="UP000452235">
    <property type="component" value="Unassembled WGS sequence"/>
</dbReference>
<feature type="domain" description="Azaphilone pigments biosynthesis cluster protein L N-terminal" evidence="5">
    <location>
        <begin position="2"/>
        <end position="169"/>
    </location>
</feature>
<gene>
    <name evidence="8" type="ORF">ATEIFO6365_0001009100</name>
</gene>
<feature type="repeat" description="ANK" evidence="3">
    <location>
        <begin position="726"/>
        <end position="758"/>
    </location>
</feature>
<proteinExistence type="predicted"/>
<feature type="repeat" description="ANK" evidence="3">
    <location>
        <begin position="792"/>
        <end position="824"/>
    </location>
</feature>
<evidence type="ECO:0000259" key="7">
    <source>
        <dbReference type="Pfam" id="PF24883"/>
    </source>
</evidence>
<keyword evidence="9" id="KW-1185">Reference proteome</keyword>
<dbReference type="PROSITE" id="PS50088">
    <property type="entry name" value="ANK_REPEAT"/>
    <property type="match status" value="8"/>
</dbReference>
<dbReference type="Pfam" id="PF12796">
    <property type="entry name" value="Ank_2"/>
    <property type="match status" value="3"/>
</dbReference>
<feature type="domain" description="Nephrocystin 3-like N-terminal" evidence="7">
    <location>
        <begin position="202"/>
        <end position="365"/>
    </location>
</feature>
<dbReference type="SUPFAM" id="SSF48403">
    <property type="entry name" value="Ankyrin repeat"/>
    <property type="match status" value="1"/>
</dbReference>
<name>A0A8H3MID6_ASPTE</name>
<dbReference type="Gene3D" id="1.25.40.20">
    <property type="entry name" value="Ankyrin repeat-containing domain"/>
    <property type="match status" value="1"/>
</dbReference>
<dbReference type="InterPro" id="IPR054471">
    <property type="entry name" value="GPIID_WHD"/>
</dbReference>
<dbReference type="InterPro" id="IPR036770">
    <property type="entry name" value="Ankyrin_rpt-contain_sf"/>
</dbReference>
<comment type="caution">
    <text evidence="8">The sequence shown here is derived from an EMBL/GenBank/DDBJ whole genome shotgun (WGS) entry which is preliminary data.</text>
</comment>
<dbReference type="InterPro" id="IPR002110">
    <property type="entry name" value="Ankyrin_rpt"/>
</dbReference>
<dbReference type="Gene3D" id="3.40.50.300">
    <property type="entry name" value="P-loop containing nucleotide triphosphate hydrolases"/>
    <property type="match status" value="1"/>
</dbReference>
<feature type="repeat" description="ANK" evidence="3">
    <location>
        <begin position="696"/>
        <end position="725"/>
    </location>
</feature>
<evidence type="ECO:0000256" key="1">
    <source>
        <dbReference type="ARBA" id="ARBA00022737"/>
    </source>
</evidence>
<feature type="repeat" description="ANK" evidence="3">
    <location>
        <begin position="828"/>
        <end position="857"/>
    </location>
</feature>
<sequence>MTDPLAIASGIAGLLSLGIQVTHGLVKFYATYKDRDTDLEKITRNLASLLSIFRLLDVAVNERRSQADTQDLLREVEKAVRDCEETIAELQSECEKFHKDSTASLKDRVRVAGRRAAYPFRKSTLQKLEEDVSEIRENLSFALDVLQLKSHSQIEDSISEIKALVERTNACQVSFTIRSWLGAPDASANHNATCAKRTLETTGMWFVNGHHFRKWLRDRNSFLWMNGFAGCGKSVLCSTAIQHTFREMRQKQGISIAFFYFSFDEEAKQDINGMLRALLLQLSGQLPDGERYLEQLYALHRSGSPPVQALLDCLRSFLERFRDTYILLDALDESPPNCKREQVLGAIQVMRDWSIPGLHLLVSSRNLVDIRKSLRPSCDEDLPLRNSEIDTDIVNFVTDQLENDAKLQKWKDRHHEIEAKLTAAAQGVFRYVECQFNALRRAKNRNQLDECLRTLPRDLDETYKRILCSIDSDYVEDVRRVLTVLCYARRPVTVEELIDAHAVDLGEPPRLDRDGRSYEQDDLVDICLGLIEIASAKNDNRPPTLIVRIAHFSVQEYLQSDRILQQNLRIFAMQTLSREPSDETKLTLFPFAHFAAMHWFHHYSNSGEGMRKIEPFVLKLFQAETMSFVTWIRLHDMDRPRHKEPDYDRPMTEIAPPVYYAALLGLEFVLNSILRIYTENSRLSAIVNAQGGFLGNALHAAAFSGHENVVQMLLDRGADINAQGGPYSNALQAASSKGHENIVQLLLNQGADINAQGGFHGNALHAASFSGYENVVQMLLDRGADINAQGGPYSNALQAASSKGHENIVQMLLDRGANINAQGGFYGNALHAASFSGHENVVQMLLDRGADINAQGGPCGNALQAASYRGQENIVQMLLDRGADINAQGGPYGNALQAALYRGQEKVVQILLDQGADINAQGGFRYGNALQAASSRGHQSIVQMLLDHGADINV</sequence>
<evidence type="ECO:0000259" key="5">
    <source>
        <dbReference type="Pfam" id="PF17111"/>
    </source>
</evidence>
<dbReference type="PANTHER" id="PTHR24171:SF9">
    <property type="entry name" value="ANKYRIN REPEAT DOMAIN-CONTAINING PROTEIN 39"/>
    <property type="match status" value="1"/>
</dbReference>
<dbReference type="InterPro" id="IPR027417">
    <property type="entry name" value="P-loop_NTPase"/>
</dbReference>
<keyword evidence="2 3" id="KW-0040">ANK repeat</keyword>
<protein>
    <submittedName>
        <fullName evidence="8">NACHT nucleoside triphosphatase</fullName>
    </submittedName>
</protein>
<feature type="coiled-coil region" evidence="4">
    <location>
        <begin position="73"/>
        <end position="100"/>
    </location>
</feature>
<dbReference type="PROSITE" id="PS50297">
    <property type="entry name" value="ANK_REP_REGION"/>
    <property type="match status" value="8"/>
</dbReference>
<dbReference type="SUPFAM" id="SSF52540">
    <property type="entry name" value="P-loop containing nucleoside triphosphate hydrolases"/>
    <property type="match status" value="1"/>
</dbReference>
<feature type="repeat" description="ANK" evidence="3">
    <location>
        <begin position="925"/>
        <end position="954"/>
    </location>
</feature>
<dbReference type="AlphaFoldDB" id="A0A8H3MID6"/>
<dbReference type="PANTHER" id="PTHR24171">
    <property type="entry name" value="ANKYRIN REPEAT DOMAIN-CONTAINING PROTEIN 39-RELATED"/>
    <property type="match status" value="1"/>
</dbReference>
<dbReference type="InterPro" id="IPR056884">
    <property type="entry name" value="NPHP3-like_N"/>
</dbReference>
<evidence type="ECO:0000256" key="4">
    <source>
        <dbReference type="SAM" id="Coils"/>
    </source>
</evidence>